<evidence type="ECO:0000256" key="6">
    <source>
        <dbReference type="PROSITE-ProRule" id="PRU00283"/>
    </source>
</evidence>
<feature type="domain" description="Kinesin motor" evidence="10">
    <location>
        <begin position="1222"/>
        <end position="1524"/>
    </location>
</feature>
<dbReference type="Gene3D" id="3.40.850.10">
    <property type="entry name" value="Kinesin motor domain"/>
    <property type="match status" value="1"/>
</dbReference>
<feature type="transmembrane region" description="Helical" evidence="9">
    <location>
        <begin position="488"/>
        <end position="508"/>
    </location>
</feature>
<dbReference type="InterPro" id="IPR027417">
    <property type="entry name" value="P-loop_NTPase"/>
</dbReference>
<feature type="region of interest" description="Disordered" evidence="8">
    <location>
        <begin position="800"/>
        <end position="828"/>
    </location>
</feature>
<feature type="binding site" evidence="6">
    <location>
        <begin position="1297"/>
        <end position="1304"/>
    </location>
    <ligand>
        <name>ATP</name>
        <dbReference type="ChEBI" id="CHEBI:30616"/>
    </ligand>
</feature>
<dbReference type="Pfam" id="PF00225">
    <property type="entry name" value="Kinesin"/>
    <property type="match status" value="1"/>
</dbReference>
<dbReference type="EMBL" id="QUSY01000004">
    <property type="protein sequence ID" value="RHY35337.1"/>
    <property type="molecule type" value="Genomic_DNA"/>
</dbReference>
<dbReference type="InterPro" id="IPR019821">
    <property type="entry name" value="Kinesin_motor_CS"/>
</dbReference>
<dbReference type="InterPro" id="IPR036961">
    <property type="entry name" value="Kinesin_motor_dom_sf"/>
</dbReference>
<dbReference type="PANTHER" id="PTHR47972:SF28">
    <property type="entry name" value="KINESIN-LIKE PROTEIN KLP-3"/>
    <property type="match status" value="1"/>
</dbReference>
<keyword evidence="7" id="KW-0175">Coiled coil</keyword>
<dbReference type="VEuPathDB" id="FungiDB:H310_09163"/>
<evidence type="ECO:0000256" key="3">
    <source>
        <dbReference type="ARBA" id="ARBA00022840"/>
    </source>
</evidence>
<dbReference type="GO" id="GO:0015630">
    <property type="term" value="C:microtubule cytoskeleton"/>
    <property type="evidence" value="ECO:0007669"/>
    <property type="project" value="TreeGrafter"/>
</dbReference>
<dbReference type="Pfam" id="PF01092">
    <property type="entry name" value="Ribosomal_S6e"/>
    <property type="match status" value="1"/>
</dbReference>
<dbReference type="PANTHER" id="PTHR47972">
    <property type="entry name" value="KINESIN-LIKE PROTEIN KLP-3"/>
    <property type="match status" value="1"/>
</dbReference>
<dbReference type="InterPro" id="IPR001752">
    <property type="entry name" value="Kinesin_motor_dom"/>
</dbReference>
<keyword evidence="6" id="KW-0505">Motor protein</keyword>
<keyword evidence="2 6" id="KW-0547">Nucleotide-binding</keyword>
<feature type="compositionally biased region" description="Polar residues" evidence="8">
    <location>
        <begin position="1575"/>
        <end position="1586"/>
    </location>
</feature>
<keyword evidence="9" id="KW-0812">Transmembrane</keyword>
<comment type="caution">
    <text evidence="11">The sequence shown here is derived from an EMBL/GenBank/DDBJ whole genome shotgun (WGS) entry which is preliminary data.</text>
</comment>
<dbReference type="GO" id="GO:0003735">
    <property type="term" value="F:structural constituent of ribosome"/>
    <property type="evidence" value="ECO:0007669"/>
    <property type="project" value="InterPro"/>
</dbReference>
<keyword evidence="12" id="KW-1185">Reference proteome</keyword>
<feature type="region of interest" description="Disordered" evidence="8">
    <location>
        <begin position="928"/>
        <end position="948"/>
    </location>
</feature>
<evidence type="ECO:0000256" key="4">
    <source>
        <dbReference type="ARBA" id="ARBA00022980"/>
    </source>
</evidence>
<comment type="similarity">
    <text evidence="1">Belongs to the eukaryotic ribosomal protein eS6 family.</text>
</comment>
<feature type="compositionally biased region" description="Low complexity" evidence="8">
    <location>
        <begin position="1687"/>
        <end position="1712"/>
    </location>
</feature>
<keyword evidence="4" id="KW-0689">Ribosomal protein</keyword>
<feature type="compositionally biased region" description="Polar residues" evidence="8">
    <location>
        <begin position="800"/>
        <end position="820"/>
    </location>
</feature>
<dbReference type="GO" id="GO:0005524">
    <property type="term" value="F:ATP binding"/>
    <property type="evidence" value="ECO:0007669"/>
    <property type="project" value="UniProtKB-UniRule"/>
</dbReference>
<dbReference type="PROSITE" id="PS00411">
    <property type="entry name" value="KINESIN_MOTOR_1"/>
    <property type="match status" value="1"/>
</dbReference>
<dbReference type="InterPro" id="IPR027640">
    <property type="entry name" value="Kinesin-like_fam"/>
</dbReference>
<evidence type="ECO:0000313" key="11">
    <source>
        <dbReference type="EMBL" id="RHY35337.1"/>
    </source>
</evidence>
<organism evidence="11 12">
    <name type="scientific">Aphanomyces invadans</name>
    <dbReference type="NCBI Taxonomy" id="157072"/>
    <lineage>
        <taxon>Eukaryota</taxon>
        <taxon>Sar</taxon>
        <taxon>Stramenopiles</taxon>
        <taxon>Oomycota</taxon>
        <taxon>Saprolegniomycetes</taxon>
        <taxon>Saprolegniales</taxon>
        <taxon>Verrucalvaceae</taxon>
        <taxon>Aphanomyces</taxon>
    </lineage>
</organism>
<dbReference type="Gene3D" id="1.20.5.2650">
    <property type="match status" value="1"/>
</dbReference>
<dbReference type="GO" id="GO:0005840">
    <property type="term" value="C:ribosome"/>
    <property type="evidence" value="ECO:0007669"/>
    <property type="project" value="UniProtKB-KW"/>
</dbReference>
<evidence type="ECO:0000259" key="10">
    <source>
        <dbReference type="PROSITE" id="PS50067"/>
    </source>
</evidence>
<evidence type="ECO:0000256" key="9">
    <source>
        <dbReference type="SAM" id="Phobius"/>
    </source>
</evidence>
<feature type="region of interest" description="Disordered" evidence="8">
    <location>
        <begin position="1574"/>
        <end position="1757"/>
    </location>
</feature>
<feature type="transmembrane region" description="Helical" evidence="9">
    <location>
        <begin position="631"/>
        <end position="653"/>
    </location>
</feature>
<dbReference type="PRINTS" id="PR00380">
    <property type="entry name" value="KINESINHEAVY"/>
</dbReference>
<feature type="compositionally biased region" description="Low complexity" evidence="8">
    <location>
        <begin position="1642"/>
        <end position="1652"/>
    </location>
</feature>
<feature type="compositionally biased region" description="Pro residues" evidence="8">
    <location>
        <begin position="1653"/>
        <end position="1662"/>
    </location>
</feature>
<dbReference type="GO" id="GO:1990904">
    <property type="term" value="C:ribonucleoprotein complex"/>
    <property type="evidence" value="ECO:0007669"/>
    <property type="project" value="UniProtKB-KW"/>
</dbReference>
<keyword evidence="3 6" id="KW-0067">ATP-binding</keyword>
<reference evidence="11 12" key="1">
    <citation type="submission" date="2018-08" db="EMBL/GenBank/DDBJ databases">
        <title>Aphanomyces genome sequencing and annotation.</title>
        <authorList>
            <person name="Minardi D."/>
            <person name="Oidtmann B."/>
            <person name="Van Der Giezen M."/>
            <person name="Studholme D.J."/>
        </authorList>
    </citation>
    <scope>NUCLEOTIDE SEQUENCE [LARGE SCALE GENOMIC DNA]</scope>
    <source>
        <strain evidence="11 12">NJM0002</strain>
    </source>
</reference>
<feature type="compositionally biased region" description="Low complexity" evidence="8">
    <location>
        <begin position="1744"/>
        <end position="1757"/>
    </location>
</feature>
<dbReference type="GO" id="GO:0007018">
    <property type="term" value="P:microtubule-based movement"/>
    <property type="evidence" value="ECO:0007669"/>
    <property type="project" value="InterPro"/>
</dbReference>
<feature type="transmembrane region" description="Helical" evidence="9">
    <location>
        <begin position="550"/>
        <end position="568"/>
    </location>
</feature>
<dbReference type="InterPro" id="IPR001377">
    <property type="entry name" value="Ribosomal_eS6"/>
</dbReference>
<feature type="compositionally biased region" description="Low complexity" evidence="8">
    <location>
        <begin position="1613"/>
        <end position="1625"/>
    </location>
</feature>
<sequence length="1757" mass="194124">MKLNIANPHTGTQKVLEIDDEHKLRAFYEKRMTQEVDGEHLGEEFKGFVFKISGGNDKQGFPMKQGVLTNGRARLLLSKGKSCYRPRRKGERKRKSVRGCIVGPDLSVLNLVVVKTGDNEVAGLTDGHIPRRLGPKRASNIRKLFNLTKEDDVRKYVIRRKFDSKTGKKNDKAPKIQRLVTPRTLHHKAQIAAKIVAQREKVKRDAAEYSRLYTQPPSAGSSWVPRAKTGLNLAISAIGVFLVGFDVFANNWSLNCYIGNAMHVRTAVMDMKTYEDVHTRYVFSTQDNWDSISPIPRALLARHMDQLITNDDTVYFLAAGMHEIGPNTPDLCRDLERSYSVRFPRNATNTTARLAVAMDYVTYIRGDALSHIFGTTATDPVPGPDATKDDLLKLGYEAGLFTADLRMTLGLPVSTDDIAPRTEQVLMYRIFAKTFNTGGTPMAELGVDNCNVTYVWNATTDMVDVVSSTVMLGDVHILAIIIERNQTAILAFYLKVLALIMVVAGYAASAKTVIWIDTDKQLAWPWFKRMYHKFAPDLYRHPSHALTIQFICYNSDLFVFLYVVTVVLDENIAMKFTREMNEWNKWNPDFWVSVQIYSMSFRWLWINCFFVKLLKLLSHTISFAQYSGHNWLVGFFNFSSVVPIYLSSIALMARHQFIDYSNSVRHDLSSHVESLDGTDLDLFASWYVRCFEPMALVIFVNLIVILALDRMINYKWWSCIAKNSLGRQYMYNSTSILCGIDRIQDKADGAPGHAIILPARKLCTLRWFLSSHLICFGLQEDPKSIRLWASSVMQSKSAMSKVSSNAQTSPSKAQVNNTKVPTDDPSSGMLLVGQDQDGYIHLMDENKRDVKALAIEYQQQGPVAPNELVNAGSSHDVVVVTCKGGSRLIVSKKELTALKLFLPKYEDIDMHRLINTLPLLLQEMDASSKASPATAPPTAAPGNATPAKAQSIPIPVQVKVNKLIRNTSNSSLFADLVPSLVCNSIQSHVHRFQAKEHESKLSEVEAQLASEKMTVERLDLDVLTLKESLLQAQQLQHDTESQVKAQTALVEALQRDATDMKAKMNALVVTCQSKDDDIDAHVATISSLHHQLAALQQDIASFSNAGEGKDARIVELSATLQEKDALLAAQNHTIASLTSQVASAHAKTASLVQSTASMAGDLQALKAHVTMEAAQTEALIQSSIHEMQAVVQSREQVLYSQLDREILERKRMTEKYHEVSGKIRVFCRVRPLQDAATNESAFMYPKSQTLLVASKRQEYVFDQVYGPDSTQEDVYEHIDPLIGSVMDGYNACVMAYGQTGAGKTYSMVGEDSSPGIIPRALHQLFAMSDARSALMDDTISISMQEIYNDQPRDLLSKDVLTPKESAMETRVVGSWNDVQAVLAEGYANRSVAATKMNFESSRSHAIVFVYVSSANKQTLERKSSTLCLVDLAGSERISRTQVTGDRLKEAQHINKSLSTLGDVVHALQHKAKHVPYRNSKLTFTLRDMLSGGAKALLMLQVSPDIADEGESVCSLQFGARVSQVELGAVKQRSVESGELLALKDELAKVRADHDAVVAKMQRELDAVRDEVAAAGNQSQGYGATATSSVSDDNDSLDDEWKKLNDESPETNAGPSPLLPSSGSSGDLKKRVLTKRATTAMPSSTGRLSLGRSGPPPPVPPKPVRQTSLDRRLSLPVKGQPKSEPSRPAAAATSSPTLKRVSSTVRSSSPTSRVARHSLGVAEGSALREKSTAVRTKGTIPRPSPAASVTSPPTRKWV</sequence>
<evidence type="ECO:0000256" key="5">
    <source>
        <dbReference type="ARBA" id="ARBA00023274"/>
    </source>
</evidence>
<keyword evidence="9" id="KW-0472">Membrane</keyword>
<accession>A0A418BAQ3</accession>
<comment type="similarity">
    <text evidence="6">Belongs to the TRAFAC class myosin-kinesin ATPase superfamily. Kinesin family.</text>
</comment>
<evidence type="ECO:0000256" key="7">
    <source>
        <dbReference type="SAM" id="Coils"/>
    </source>
</evidence>
<dbReference type="GO" id="GO:0003777">
    <property type="term" value="F:microtubule motor activity"/>
    <property type="evidence" value="ECO:0007669"/>
    <property type="project" value="InterPro"/>
</dbReference>
<keyword evidence="9" id="KW-1133">Transmembrane helix</keyword>
<dbReference type="SMART" id="SM00129">
    <property type="entry name" value="KISc"/>
    <property type="match status" value="1"/>
</dbReference>
<protein>
    <recommendedName>
        <fullName evidence="10">Kinesin motor domain-containing protein</fullName>
    </recommendedName>
</protein>
<dbReference type="VEuPathDB" id="FungiDB:H310_09162"/>
<dbReference type="PROSITE" id="PS50067">
    <property type="entry name" value="KINESIN_MOTOR_2"/>
    <property type="match status" value="1"/>
</dbReference>
<keyword evidence="5" id="KW-0687">Ribonucleoprotein</keyword>
<dbReference type="PROSITE" id="PS00578">
    <property type="entry name" value="RIBOSOMAL_S6E"/>
    <property type="match status" value="1"/>
</dbReference>
<dbReference type="SMART" id="SM01405">
    <property type="entry name" value="Ribosomal_S6e"/>
    <property type="match status" value="1"/>
</dbReference>
<dbReference type="Proteomes" id="UP000285060">
    <property type="component" value="Unassembled WGS sequence"/>
</dbReference>
<dbReference type="InterPro" id="IPR018282">
    <property type="entry name" value="Ribosomal_eS6_CS"/>
</dbReference>
<dbReference type="VEuPathDB" id="FungiDB:H310_09164"/>
<evidence type="ECO:0000256" key="8">
    <source>
        <dbReference type="SAM" id="MobiDB-lite"/>
    </source>
</evidence>
<dbReference type="GO" id="GO:0008017">
    <property type="term" value="F:microtubule binding"/>
    <property type="evidence" value="ECO:0007669"/>
    <property type="project" value="InterPro"/>
</dbReference>
<dbReference type="SUPFAM" id="SSF52540">
    <property type="entry name" value="P-loop containing nucleoside triphosphate hydrolases"/>
    <property type="match status" value="1"/>
</dbReference>
<evidence type="ECO:0000313" key="12">
    <source>
        <dbReference type="Proteomes" id="UP000285060"/>
    </source>
</evidence>
<evidence type="ECO:0000256" key="1">
    <source>
        <dbReference type="ARBA" id="ARBA00009312"/>
    </source>
</evidence>
<dbReference type="GO" id="GO:0006412">
    <property type="term" value="P:translation"/>
    <property type="evidence" value="ECO:0007669"/>
    <property type="project" value="InterPro"/>
</dbReference>
<feature type="transmembrane region" description="Helical" evidence="9">
    <location>
        <begin position="686"/>
        <end position="708"/>
    </location>
</feature>
<name>A0A418BAQ3_9STRA</name>
<proteinExistence type="inferred from homology"/>
<gene>
    <name evidence="11" type="ORF">DYB32_000210</name>
</gene>
<feature type="coiled-coil region" evidence="7">
    <location>
        <begin position="994"/>
        <end position="1021"/>
    </location>
</feature>
<evidence type="ECO:0000256" key="2">
    <source>
        <dbReference type="ARBA" id="ARBA00022741"/>
    </source>
</evidence>